<comment type="caution">
    <text evidence="2">The sequence shown here is derived from an EMBL/GenBank/DDBJ whole genome shotgun (WGS) entry which is preliminary data.</text>
</comment>
<dbReference type="Gene3D" id="3.30.70.100">
    <property type="match status" value="1"/>
</dbReference>
<organism evidence="2 3">
    <name type="scientific">Rhizobium setariae</name>
    <dbReference type="NCBI Taxonomy" id="2801340"/>
    <lineage>
        <taxon>Bacteria</taxon>
        <taxon>Pseudomonadati</taxon>
        <taxon>Pseudomonadota</taxon>
        <taxon>Alphaproteobacteria</taxon>
        <taxon>Hyphomicrobiales</taxon>
        <taxon>Rhizobiaceae</taxon>
        <taxon>Rhizobium/Agrobacterium group</taxon>
        <taxon>Rhizobium</taxon>
    </lineage>
</organism>
<dbReference type="AlphaFoldDB" id="A0A936YT15"/>
<feature type="domain" description="EthD" evidence="1">
    <location>
        <begin position="16"/>
        <end position="87"/>
    </location>
</feature>
<evidence type="ECO:0000313" key="3">
    <source>
        <dbReference type="Proteomes" id="UP000633219"/>
    </source>
</evidence>
<dbReference type="Proteomes" id="UP000633219">
    <property type="component" value="Unassembled WGS sequence"/>
</dbReference>
<evidence type="ECO:0000259" key="1">
    <source>
        <dbReference type="Pfam" id="PF07110"/>
    </source>
</evidence>
<dbReference type="GO" id="GO:0016491">
    <property type="term" value="F:oxidoreductase activity"/>
    <property type="evidence" value="ECO:0007669"/>
    <property type="project" value="InterPro"/>
</dbReference>
<dbReference type="RefSeq" id="WP_201655511.1">
    <property type="nucleotide sequence ID" value="NZ_JAEQNC010000003.1"/>
</dbReference>
<dbReference type="InterPro" id="IPR009799">
    <property type="entry name" value="EthD_dom"/>
</dbReference>
<sequence>MHKLIALYNHPADIIQFRQHLEQVHLPLVSKFQNLRAMRHAFDIAGGDNSPYYALVECEFDTRDAMQAALDSPEGAAAAADVPNYAAAGVTILTYEVAAQLRCERFSGDAR</sequence>
<proteinExistence type="predicted"/>
<reference evidence="2" key="1">
    <citation type="submission" date="2021-01" db="EMBL/GenBank/DDBJ databases">
        <title>Rhizobium sp. strain KVB221 16S ribosomal RNA gene Genome sequencing and assembly.</title>
        <authorList>
            <person name="Kang M."/>
        </authorList>
    </citation>
    <scope>NUCLEOTIDE SEQUENCE</scope>
    <source>
        <strain evidence="2">KVB221</strain>
    </source>
</reference>
<accession>A0A936YT15</accession>
<dbReference type="EMBL" id="JAEQNC010000003">
    <property type="protein sequence ID" value="MBL0371895.1"/>
    <property type="molecule type" value="Genomic_DNA"/>
</dbReference>
<protein>
    <submittedName>
        <fullName evidence="2">EthD family reductase</fullName>
    </submittedName>
</protein>
<keyword evidence="3" id="KW-1185">Reference proteome</keyword>
<dbReference type="PANTHER" id="PTHR40260:SF2">
    <property type="entry name" value="BLR8190 PROTEIN"/>
    <property type="match status" value="1"/>
</dbReference>
<dbReference type="SUPFAM" id="SSF54909">
    <property type="entry name" value="Dimeric alpha+beta barrel"/>
    <property type="match status" value="1"/>
</dbReference>
<dbReference type="PANTHER" id="PTHR40260">
    <property type="entry name" value="BLR8190 PROTEIN"/>
    <property type="match status" value="1"/>
</dbReference>
<gene>
    <name evidence="2" type="ORF">JJB09_07620</name>
</gene>
<name>A0A936YT15_9HYPH</name>
<dbReference type="InterPro" id="IPR011008">
    <property type="entry name" value="Dimeric_a/b-barrel"/>
</dbReference>
<dbReference type="Pfam" id="PF07110">
    <property type="entry name" value="EthD"/>
    <property type="match status" value="1"/>
</dbReference>
<evidence type="ECO:0000313" key="2">
    <source>
        <dbReference type="EMBL" id="MBL0371895.1"/>
    </source>
</evidence>
<dbReference type="NCBIfam" id="TIGR02118">
    <property type="entry name" value="EthD family reductase"/>
    <property type="match status" value="1"/>
</dbReference>